<dbReference type="EMBL" id="UINC01142979">
    <property type="protein sequence ID" value="SVD31639.1"/>
    <property type="molecule type" value="Genomic_DNA"/>
</dbReference>
<name>A0A382UBJ1_9ZZZZ</name>
<keyword evidence="2" id="KW-0378">Hydrolase</keyword>
<dbReference type="InterPro" id="IPR019826">
    <property type="entry name" value="Carboxylesterase_B_AS"/>
</dbReference>
<dbReference type="PROSITE" id="PS00122">
    <property type="entry name" value="CARBOXYLESTERASE_B_1"/>
    <property type="match status" value="1"/>
</dbReference>
<sequence>YLAREGDVVVVTINYRMGALGFLNLKEATGGQIGATGNEGLLDQVAALEWVRDNIAAFGGDPTNVTIFGESAGGMSVGCLLAMPSAEGLFHKAIPQSGACHTALSKSAALKVAETVMELLETDDPDALMGLSEATLTEVQTKLSAIASERGLPGMSFQPVIDGEVLPAMPIERVRAGSAAGIAIMAGCTTEEWKLFSALDPLATNMSEDALTEAISDIFGDSAADVIGSYRSWLADSGKGTAPGDISVEIMTDRVFWVPAMLLLEAQRAHDERTYGYLFDWKSPLMGGAMGACH</sequence>
<feature type="non-terminal residue" evidence="4">
    <location>
        <position position="1"/>
    </location>
</feature>
<dbReference type="Pfam" id="PF00135">
    <property type="entry name" value="COesterase"/>
    <property type="match status" value="1"/>
</dbReference>
<dbReference type="PANTHER" id="PTHR11559">
    <property type="entry name" value="CARBOXYLESTERASE"/>
    <property type="match status" value="1"/>
</dbReference>
<dbReference type="AlphaFoldDB" id="A0A382UBJ1"/>
<feature type="non-terminal residue" evidence="4">
    <location>
        <position position="294"/>
    </location>
</feature>
<evidence type="ECO:0000256" key="2">
    <source>
        <dbReference type="ARBA" id="ARBA00022801"/>
    </source>
</evidence>
<organism evidence="4">
    <name type="scientific">marine metagenome</name>
    <dbReference type="NCBI Taxonomy" id="408172"/>
    <lineage>
        <taxon>unclassified sequences</taxon>
        <taxon>metagenomes</taxon>
        <taxon>ecological metagenomes</taxon>
    </lineage>
</organism>
<gene>
    <name evidence="4" type="ORF">METZ01_LOCUS384493</name>
</gene>
<dbReference type="Gene3D" id="3.40.50.1820">
    <property type="entry name" value="alpha/beta hydrolase"/>
    <property type="match status" value="1"/>
</dbReference>
<comment type="similarity">
    <text evidence="1">Belongs to the type-B carboxylesterase/lipase family.</text>
</comment>
<dbReference type="SUPFAM" id="SSF53474">
    <property type="entry name" value="alpha/beta-Hydrolases"/>
    <property type="match status" value="1"/>
</dbReference>
<dbReference type="InterPro" id="IPR029058">
    <property type="entry name" value="AB_hydrolase_fold"/>
</dbReference>
<protein>
    <recommendedName>
        <fullName evidence="3">Carboxylesterase type B domain-containing protein</fullName>
    </recommendedName>
</protein>
<dbReference type="GO" id="GO:0016787">
    <property type="term" value="F:hydrolase activity"/>
    <property type="evidence" value="ECO:0007669"/>
    <property type="project" value="UniProtKB-KW"/>
</dbReference>
<dbReference type="InterPro" id="IPR050309">
    <property type="entry name" value="Type-B_Carboxylest/Lipase"/>
</dbReference>
<feature type="domain" description="Carboxylesterase type B" evidence="3">
    <location>
        <begin position="1"/>
        <end position="283"/>
    </location>
</feature>
<reference evidence="4" key="1">
    <citation type="submission" date="2018-05" db="EMBL/GenBank/DDBJ databases">
        <authorList>
            <person name="Lanie J.A."/>
            <person name="Ng W.-L."/>
            <person name="Kazmierczak K.M."/>
            <person name="Andrzejewski T.M."/>
            <person name="Davidsen T.M."/>
            <person name="Wayne K.J."/>
            <person name="Tettelin H."/>
            <person name="Glass J.I."/>
            <person name="Rusch D."/>
            <person name="Podicherti R."/>
            <person name="Tsui H.-C.T."/>
            <person name="Winkler M.E."/>
        </authorList>
    </citation>
    <scope>NUCLEOTIDE SEQUENCE</scope>
</reference>
<evidence type="ECO:0000259" key="3">
    <source>
        <dbReference type="Pfam" id="PF00135"/>
    </source>
</evidence>
<evidence type="ECO:0000313" key="4">
    <source>
        <dbReference type="EMBL" id="SVD31639.1"/>
    </source>
</evidence>
<dbReference type="InterPro" id="IPR002018">
    <property type="entry name" value="CarbesteraseB"/>
</dbReference>
<accession>A0A382UBJ1</accession>
<evidence type="ECO:0000256" key="1">
    <source>
        <dbReference type="ARBA" id="ARBA00005964"/>
    </source>
</evidence>
<proteinExistence type="inferred from homology"/>